<protein>
    <recommendedName>
        <fullName evidence="2">BON domain-containing protein</fullName>
    </recommendedName>
</protein>
<dbReference type="AlphaFoldDB" id="A0A0D0GK71"/>
<dbReference type="PROSITE" id="PS51257">
    <property type="entry name" value="PROKAR_LIPOPROTEIN"/>
    <property type="match status" value="1"/>
</dbReference>
<dbReference type="OrthoDB" id="1097785at2"/>
<dbReference type="Pfam" id="PF04972">
    <property type="entry name" value="BON"/>
    <property type="match status" value="2"/>
</dbReference>
<comment type="caution">
    <text evidence="3">The sequence shown here is derived from an EMBL/GenBank/DDBJ whole genome shotgun (WGS) entry which is preliminary data.</text>
</comment>
<evidence type="ECO:0000259" key="2">
    <source>
        <dbReference type="PROSITE" id="PS50914"/>
    </source>
</evidence>
<dbReference type="Proteomes" id="UP000032049">
    <property type="component" value="Unassembled WGS sequence"/>
</dbReference>
<sequence>MKTTKLLMSAGVVATLFFAACSPKDGDIQTAVKAKEASEISVAVTKGEVTLTGEVADEAEKAKAEVIAKAEKGVKSVVNNLTIKSSLSSLVPVVIAEDAALIKSVADAAKDFPTVQTTVKDGVVTLKGEINKSSLVKLMQQLSVLKPKKIDNQLTVK</sequence>
<dbReference type="STRING" id="1503925.TH53_14100"/>
<dbReference type="RefSeq" id="WP_041882863.1">
    <property type="nucleotide sequence ID" value="NZ_CP157278.1"/>
</dbReference>
<evidence type="ECO:0000256" key="1">
    <source>
        <dbReference type="SAM" id="SignalP"/>
    </source>
</evidence>
<dbReference type="PROSITE" id="PS50914">
    <property type="entry name" value="BON"/>
    <property type="match status" value="1"/>
</dbReference>
<keyword evidence="4" id="KW-1185">Reference proteome</keyword>
<dbReference type="Gene3D" id="3.40.1520.20">
    <property type="match status" value="1"/>
</dbReference>
<reference evidence="3 4" key="1">
    <citation type="submission" date="2015-01" db="EMBL/GenBank/DDBJ databases">
        <title>Draft genome sequence of Pedobacter sp. NL19 isolated from sludge of an effluent treatment pond in an abandoned uranium mine.</title>
        <authorList>
            <person name="Santos T."/>
            <person name="Caetano T."/>
            <person name="Covas C."/>
            <person name="Cruz A."/>
            <person name="Mendo S."/>
        </authorList>
    </citation>
    <scope>NUCLEOTIDE SEQUENCE [LARGE SCALE GENOMIC DNA]</scope>
    <source>
        <strain evidence="3 4">NL19</strain>
    </source>
</reference>
<evidence type="ECO:0000313" key="4">
    <source>
        <dbReference type="Proteomes" id="UP000032049"/>
    </source>
</evidence>
<feature type="chain" id="PRO_5002210602" description="BON domain-containing protein" evidence="1">
    <location>
        <begin position="20"/>
        <end position="157"/>
    </location>
</feature>
<dbReference type="InterPro" id="IPR007055">
    <property type="entry name" value="BON_dom"/>
</dbReference>
<organism evidence="3 4">
    <name type="scientific">Pedobacter lusitanus</name>
    <dbReference type="NCBI Taxonomy" id="1503925"/>
    <lineage>
        <taxon>Bacteria</taxon>
        <taxon>Pseudomonadati</taxon>
        <taxon>Bacteroidota</taxon>
        <taxon>Sphingobacteriia</taxon>
        <taxon>Sphingobacteriales</taxon>
        <taxon>Sphingobacteriaceae</taxon>
        <taxon>Pedobacter</taxon>
    </lineage>
</organism>
<dbReference type="EMBL" id="JXRA01000059">
    <property type="protein sequence ID" value="KIO76575.1"/>
    <property type="molecule type" value="Genomic_DNA"/>
</dbReference>
<gene>
    <name evidence="3" type="ORF">TH53_14100</name>
</gene>
<accession>A0A0D0GK71</accession>
<evidence type="ECO:0000313" key="3">
    <source>
        <dbReference type="EMBL" id="KIO76575.1"/>
    </source>
</evidence>
<proteinExistence type="predicted"/>
<feature type="signal peptide" evidence="1">
    <location>
        <begin position="1"/>
        <end position="19"/>
    </location>
</feature>
<keyword evidence="1" id="KW-0732">Signal</keyword>
<feature type="domain" description="BON" evidence="2">
    <location>
        <begin position="17"/>
        <end position="85"/>
    </location>
</feature>
<name>A0A0D0GK71_9SPHI</name>